<reference evidence="2" key="1">
    <citation type="submission" date="2022-10" db="EMBL/GenBank/DDBJ databases">
        <title>Genome assembly of Pristionchus species.</title>
        <authorList>
            <person name="Yoshida K."/>
            <person name="Sommer R.J."/>
        </authorList>
    </citation>
    <scope>NUCLEOTIDE SEQUENCE [LARGE SCALE GENOMIC DNA]</scope>
    <source>
        <strain evidence="2">RS5460</strain>
    </source>
</reference>
<organism evidence="1 2">
    <name type="scientific">Pristionchus mayeri</name>
    <dbReference type="NCBI Taxonomy" id="1317129"/>
    <lineage>
        <taxon>Eukaryota</taxon>
        <taxon>Metazoa</taxon>
        <taxon>Ecdysozoa</taxon>
        <taxon>Nematoda</taxon>
        <taxon>Chromadorea</taxon>
        <taxon>Rhabditida</taxon>
        <taxon>Rhabditina</taxon>
        <taxon>Diplogasteromorpha</taxon>
        <taxon>Diplogasteroidea</taxon>
        <taxon>Neodiplogasteridae</taxon>
        <taxon>Pristionchus</taxon>
    </lineage>
</organism>
<comment type="caution">
    <text evidence="1">The sequence shown here is derived from an EMBL/GenBank/DDBJ whole genome shotgun (WGS) entry which is preliminary data.</text>
</comment>
<sequence>KLASSVVILYTVPGLRRFRRNGRRMNSPESLPVLPLPHPHPRFAPLPPQLFRTTEERASLSSAKGSRAAVLRKELRNEKQWMLWENQPLRERQSKRLAISHSGRPT</sequence>
<evidence type="ECO:0000313" key="2">
    <source>
        <dbReference type="Proteomes" id="UP001328107"/>
    </source>
</evidence>
<dbReference type="Proteomes" id="UP001328107">
    <property type="component" value="Unassembled WGS sequence"/>
</dbReference>
<evidence type="ECO:0000313" key="1">
    <source>
        <dbReference type="EMBL" id="GMR31488.1"/>
    </source>
</evidence>
<dbReference type="EMBL" id="BTRK01000001">
    <property type="protein sequence ID" value="GMR31488.1"/>
    <property type="molecule type" value="Genomic_DNA"/>
</dbReference>
<feature type="non-terminal residue" evidence="1">
    <location>
        <position position="1"/>
    </location>
</feature>
<proteinExistence type="predicted"/>
<dbReference type="AlphaFoldDB" id="A0AAN5BZV8"/>
<name>A0AAN5BZV8_9BILA</name>
<keyword evidence="2" id="KW-1185">Reference proteome</keyword>
<feature type="non-terminal residue" evidence="1">
    <location>
        <position position="106"/>
    </location>
</feature>
<gene>
    <name evidence="1" type="ORF">PMAYCL1PPCAC_01683</name>
</gene>
<accession>A0AAN5BZV8</accession>
<protein>
    <submittedName>
        <fullName evidence="1">Uncharacterized protein</fullName>
    </submittedName>
</protein>